<evidence type="ECO:0000259" key="5">
    <source>
        <dbReference type="PROSITE" id="PS50977"/>
    </source>
</evidence>
<dbReference type="PROSITE" id="PS50977">
    <property type="entry name" value="HTH_TETR_2"/>
    <property type="match status" value="1"/>
</dbReference>
<evidence type="ECO:0000256" key="1">
    <source>
        <dbReference type="ARBA" id="ARBA00023015"/>
    </source>
</evidence>
<dbReference type="Pfam" id="PF00440">
    <property type="entry name" value="TetR_N"/>
    <property type="match status" value="1"/>
</dbReference>
<dbReference type="InterPro" id="IPR001647">
    <property type="entry name" value="HTH_TetR"/>
</dbReference>
<dbReference type="Gene3D" id="1.10.357.10">
    <property type="entry name" value="Tetracycline Repressor, domain 2"/>
    <property type="match status" value="1"/>
</dbReference>
<dbReference type="GO" id="GO:0003700">
    <property type="term" value="F:DNA-binding transcription factor activity"/>
    <property type="evidence" value="ECO:0007669"/>
    <property type="project" value="TreeGrafter"/>
</dbReference>
<organism evidence="6 7">
    <name type="scientific">Chelatococcus reniformis</name>
    <dbReference type="NCBI Taxonomy" id="1494448"/>
    <lineage>
        <taxon>Bacteria</taxon>
        <taxon>Pseudomonadati</taxon>
        <taxon>Pseudomonadota</taxon>
        <taxon>Alphaproteobacteria</taxon>
        <taxon>Hyphomicrobiales</taxon>
        <taxon>Chelatococcaceae</taxon>
        <taxon>Chelatococcus</taxon>
    </lineage>
</organism>
<comment type="caution">
    <text evidence="6">The sequence shown here is derived from an EMBL/GenBank/DDBJ whole genome shotgun (WGS) entry which is preliminary data.</text>
</comment>
<dbReference type="SUPFAM" id="SSF46689">
    <property type="entry name" value="Homeodomain-like"/>
    <property type="match status" value="1"/>
</dbReference>
<dbReference type="InterPro" id="IPR015292">
    <property type="entry name" value="Tscrpt_reg_YbiH_C"/>
</dbReference>
<dbReference type="InterPro" id="IPR036271">
    <property type="entry name" value="Tet_transcr_reg_TetR-rel_C_sf"/>
</dbReference>
<dbReference type="RefSeq" id="WP_188607650.1">
    <property type="nucleotide sequence ID" value="NZ_BMGG01000001.1"/>
</dbReference>
<protein>
    <submittedName>
        <fullName evidence="6">Transcriptional regulator</fullName>
    </submittedName>
</protein>
<dbReference type="AlphaFoldDB" id="A0A916X783"/>
<dbReference type="EMBL" id="BMGG01000001">
    <property type="protein sequence ID" value="GGC50058.1"/>
    <property type="molecule type" value="Genomic_DNA"/>
</dbReference>
<feature type="DNA-binding region" description="H-T-H motif" evidence="4">
    <location>
        <begin position="42"/>
        <end position="61"/>
    </location>
</feature>
<dbReference type="InterPro" id="IPR009057">
    <property type="entry name" value="Homeodomain-like_sf"/>
</dbReference>
<evidence type="ECO:0000256" key="3">
    <source>
        <dbReference type="ARBA" id="ARBA00023163"/>
    </source>
</evidence>
<feature type="domain" description="HTH tetR-type" evidence="5">
    <location>
        <begin position="19"/>
        <end position="79"/>
    </location>
</feature>
<proteinExistence type="predicted"/>
<evidence type="ECO:0000313" key="6">
    <source>
        <dbReference type="EMBL" id="GGC50058.1"/>
    </source>
</evidence>
<keyword evidence="7" id="KW-1185">Reference proteome</keyword>
<dbReference type="Pfam" id="PF09209">
    <property type="entry name" value="CecR_C"/>
    <property type="match status" value="1"/>
</dbReference>
<sequence length="236" mass="25067">MARKSSRPEPADAAAERGEATRQKLLLAATDVFGRVGFDGATTRALADAAGVNLQAIPYYFGGKEGLYVATAEHIAAQIGAHAGQARGRALARIAAAESGGPPLGRDEARVLLTDILQTMAALFVSPQAEAWARFLIREQMAPTEAFARVYGGLMEPMLRLTGRLVGRLLDEEPSSEHVRLRTLSLLGSVMVFRMAHAAALRQLAWTDVGPREIGALRDLAADLVAALVPRTEGGS</sequence>
<keyword evidence="3" id="KW-0804">Transcription</keyword>
<evidence type="ECO:0000313" key="7">
    <source>
        <dbReference type="Proteomes" id="UP000637002"/>
    </source>
</evidence>
<gene>
    <name evidence="6" type="ORF">GCM10010994_06440</name>
</gene>
<keyword evidence="2 4" id="KW-0238">DNA-binding</keyword>
<keyword evidence="1" id="KW-0805">Transcription regulation</keyword>
<accession>A0A916X783</accession>
<dbReference type="GO" id="GO:0000976">
    <property type="term" value="F:transcription cis-regulatory region binding"/>
    <property type="evidence" value="ECO:0007669"/>
    <property type="project" value="TreeGrafter"/>
</dbReference>
<reference evidence="6" key="2">
    <citation type="submission" date="2020-09" db="EMBL/GenBank/DDBJ databases">
        <authorList>
            <person name="Sun Q."/>
            <person name="Zhou Y."/>
        </authorList>
    </citation>
    <scope>NUCLEOTIDE SEQUENCE</scope>
    <source>
        <strain evidence="6">CGMCC 1.12919</strain>
    </source>
</reference>
<name>A0A916X783_9HYPH</name>
<dbReference type="PANTHER" id="PTHR30055">
    <property type="entry name" value="HTH-TYPE TRANSCRIPTIONAL REGULATOR RUTR"/>
    <property type="match status" value="1"/>
</dbReference>
<dbReference type="InterPro" id="IPR050109">
    <property type="entry name" value="HTH-type_TetR-like_transc_reg"/>
</dbReference>
<dbReference type="Proteomes" id="UP000637002">
    <property type="component" value="Unassembled WGS sequence"/>
</dbReference>
<reference evidence="6" key="1">
    <citation type="journal article" date="2014" name="Int. J. Syst. Evol. Microbiol.">
        <title>Complete genome sequence of Corynebacterium casei LMG S-19264T (=DSM 44701T), isolated from a smear-ripened cheese.</title>
        <authorList>
            <consortium name="US DOE Joint Genome Institute (JGI-PGF)"/>
            <person name="Walter F."/>
            <person name="Albersmeier A."/>
            <person name="Kalinowski J."/>
            <person name="Ruckert C."/>
        </authorList>
    </citation>
    <scope>NUCLEOTIDE SEQUENCE</scope>
    <source>
        <strain evidence="6">CGMCC 1.12919</strain>
    </source>
</reference>
<evidence type="ECO:0000256" key="2">
    <source>
        <dbReference type="ARBA" id="ARBA00023125"/>
    </source>
</evidence>
<dbReference type="SUPFAM" id="SSF48498">
    <property type="entry name" value="Tetracyclin repressor-like, C-terminal domain"/>
    <property type="match status" value="1"/>
</dbReference>
<dbReference type="PANTHER" id="PTHR30055:SF234">
    <property type="entry name" value="HTH-TYPE TRANSCRIPTIONAL REGULATOR BETI"/>
    <property type="match status" value="1"/>
</dbReference>
<dbReference type="Gene3D" id="1.10.10.60">
    <property type="entry name" value="Homeodomain-like"/>
    <property type="match status" value="1"/>
</dbReference>
<evidence type="ECO:0000256" key="4">
    <source>
        <dbReference type="PROSITE-ProRule" id="PRU00335"/>
    </source>
</evidence>